<comment type="subcellular location">
    <subcellularLocation>
        <location evidence="2">Membrane</location>
    </subcellularLocation>
</comment>
<dbReference type="PROSITE" id="PS50110">
    <property type="entry name" value="RESPONSE_REGULATORY"/>
    <property type="match status" value="1"/>
</dbReference>
<dbReference type="Pfam" id="PF00512">
    <property type="entry name" value="HisKA"/>
    <property type="match status" value="1"/>
</dbReference>
<evidence type="ECO:0000313" key="22">
    <source>
        <dbReference type="Proteomes" id="UP000319148"/>
    </source>
</evidence>
<dbReference type="OrthoDB" id="9801651at2"/>
<dbReference type="Proteomes" id="UP000319148">
    <property type="component" value="Unassembled WGS sequence"/>
</dbReference>
<keyword evidence="12" id="KW-0472">Membrane</keyword>
<dbReference type="SUPFAM" id="SSF55874">
    <property type="entry name" value="ATPase domain of HSP90 chaperone/DNA topoisomerase II/histidine kinase"/>
    <property type="match status" value="1"/>
</dbReference>
<dbReference type="InterPro" id="IPR042240">
    <property type="entry name" value="CHASE_sf"/>
</dbReference>
<dbReference type="SUPFAM" id="SSF47384">
    <property type="entry name" value="Homodimeric domain of signal transducing histidine kinase"/>
    <property type="match status" value="1"/>
</dbReference>
<dbReference type="EC" id="2.7.13.3" evidence="3"/>
<dbReference type="PROSITE" id="PS50109">
    <property type="entry name" value="HIS_KIN"/>
    <property type="match status" value="1"/>
</dbReference>
<dbReference type="InterPro" id="IPR001789">
    <property type="entry name" value="Sig_transdc_resp-reg_receiver"/>
</dbReference>
<dbReference type="Pfam" id="PF02518">
    <property type="entry name" value="HATPase_c"/>
    <property type="match status" value="1"/>
</dbReference>
<sequence>MKKNTLITLLFSLALTTGLSLATYRTIQQNTLGNVHAEFNTLAASLSYRLEQRIRENLESMYLLQEHYRRDVAVEPQEFTDFTRDILERHRAISLFAWLPKIEATDRKQFERTLADRGAQAPYIHSKTDDVAPSPRQEQPFYFPVDLQAVRFGKPLFLGFDFFAVPDYRAAIEHSIETGKITASASFVPGQPGLKKAAYCFVPIFQDADAAHAGKGNVRGIIVALIVDQNITTYKVFDAGHIFKELDVDITTSASLASDGDFATQVSDDPDRFFYQYRFPVAEKSWIVTVTRSAEAGFPAKQAELGALIVFVIGGLLSLFIVQQMNKRIAIEATVRNRTNELKKTTLKLRRAMKDMADAKDSAEKANRLKSEFLANMSHEIRTPLNGVLGMCQLLEQTKLDSRQREYAHTIMSSGRSLLAIINDILDLSRIESGQMKLKMSDFNVLTVIKESMDTISYQAMSKSLKTVVDVPKDCDLTYVGDPVRIKQMLVNLLGNAVKFTDAGTISLQLSLLDDGSLHFRVRDTGPGIPPDQQEAIFERFRQVDGTSVRQYGGTGLGLPICKSLAEMMGGEIGVKSEPDKGAEFWFTLPLDKSAVAIDAEIGAEPEPLRDTPLQSTADNRKVLVAEDNLINQQIIREALKVLNLDVTIVENGQEAINALERQAFDLVLMDIQMPVMTGEEAIRWIRASEAPFRDVPIIALTANAMSDAETRYIQAGANAYIVKPINLKEAIAIISDILAGKTQVT</sequence>
<dbReference type="InterPro" id="IPR003661">
    <property type="entry name" value="HisK_dim/P_dom"/>
</dbReference>
<keyword evidence="7" id="KW-0547">Nucleotide-binding</keyword>
<comment type="caution">
    <text evidence="21">The sequence shown here is derived from an EMBL/GenBank/DDBJ whole genome shotgun (WGS) entry which is preliminary data.</text>
</comment>
<dbReference type="GO" id="GO:0000155">
    <property type="term" value="F:phosphorelay sensor kinase activity"/>
    <property type="evidence" value="ECO:0007669"/>
    <property type="project" value="InterPro"/>
</dbReference>
<evidence type="ECO:0000256" key="7">
    <source>
        <dbReference type="ARBA" id="ARBA00022741"/>
    </source>
</evidence>
<feature type="modified residue" description="4-aspartylphosphate" evidence="15">
    <location>
        <position position="671"/>
    </location>
</feature>
<evidence type="ECO:0000256" key="12">
    <source>
        <dbReference type="ARBA" id="ARBA00023136"/>
    </source>
</evidence>
<dbReference type="InterPro" id="IPR036890">
    <property type="entry name" value="HATPase_C_sf"/>
</dbReference>
<comment type="subunit">
    <text evidence="13">At low DSF concentrations, interacts with RpfF.</text>
</comment>
<dbReference type="PANTHER" id="PTHR45339">
    <property type="entry name" value="HYBRID SIGNAL TRANSDUCTION HISTIDINE KINASE J"/>
    <property type="match status" value="1"/>
</dbReference>
<keyword evidence="22" id="KW-1185">Reference proteome</keyword>
<dbReference type="GO" id="GO:0005524">
    <property type="term" value="F:ATP binding"/>
    <property type="evidence" value="ECO:0007669"/>
    <property type="project" value="UniProtKB-KW"/>
</dbReference>
<dbReference type="InterPro" id="IPR006189">
    <property type="entry name" value="CHASE_dom"/>
</dbReference>
<evidence type="ECO:0000256" key="13">
    <source>
        <dbReference type="ARBA" id="ARBA00064003"/>
    </source>
</evidence>
<dbReference type="CDD" id="cd00082">
    <property type="entry name" value="HisKA"/>
    <property type="match status" value="1"/>
</dbReference>
<evidence type="ECO:0000256" key="3">
    <source>
        <dbReference type="ARBA" id="ARBA00012438"/>
    </source>
</evidence>
<dbReference type="Pfam" id="PF03924">
    <property type="entry name" value="CHASE"/>
    <property type="match status" value="1"/>
</dbReference>
<dbReference type="CDD" id="cd17546">
    <property type="entry name" value="REC_hyHK_CKI1_RcsC-like"/>
    <property type="match status" value="1"/>
</dbReference>
<comment type="catalytic activity">
    <reaction evidence="1">
        <text>ATP + protein L-histidine = ADP + protein N-phospho-L-histidine.</text>
        <dbReference type="EC" id="2.7.13.3"/>
    </reaction>
</comment>
<dbReference type="PROSITE" id="PS50839">
    <property type="entry name" value="CHASE"/>
    <property type="match status" value="1"/>
</dbReference>
<keyword evidence="17" id="KW-0732">Signal</keyword>
<evidence type="ECO:0000256" key="17">
    <source>
        <dbReference type="SAM" id="SignalP"/>
    </source>
</evidence>
<dbReference type="RefSeq" id="WP_139939431.1">
    <property type="nucleotide sequence ID" value="NZ_JBHSYP010000003.1"/>
</dbReference>
<dbReference type="PANTHER" id="PTHR45339:SF1">
    <property type="entry name" value="HYBRID SIGNAL TRANSDUCTION HISTIDINE KINASE J"/>
    <property type="match status" value="1"/>
</dbReference>
<dbReference type="SMART" id="SM01079">
    <property type="entry name" value="CHASE"/>
    <property type="match status" value="1"/>
</dbReference>
<organism evidence="21 22">
    <name type="scientific">Emcibacter nanhaiensis</name>
    <dbReference type="NCBI Taxonomy" id="1505037"/>
    <lineage>
        <taxon>Bacteria</taxon>
        <taxon>Pseudomonadati</taxon>
        <taxon>Pseudomonadota</taxon>
        <taxon>Alphaproteobacteria</taxon>
        <taxon>Emcibacterales</taxon>
        <taxon>Emcibacteraceae</taxon>
        <taxon>Emcibacter</taxon>
    </lineage>
</organism>
<dbReference type="InterPro" id="IPR004358">
    <property type="entry name" value="Sig_transdc_His_kin-like_C"/>
</dbReference>
<dbReference type="AlphaFoldDB" id="A0A501PMM8"/>
<dbReference type="Gene3D" id="1.10.287.130">
    <property type="match status" value="1"/>
</dbReference>
<dbReference type="InterPro" id="IPR005467">
    <property type="entry name" value="His_kinase_dom"/>
</dbReference>
<dbReference type="SMART" id="SM00387">
    <property type="entry name" value="HATPase_c"/>
    <property type="match status" value="1"/>
</dbReference>
<dbReference type="FunFam" id="1.10.287.130:FF:000002">
    <property type="entry name" value="Two-component osmosensing histidine kinase"/>
    <property type="match status" value="1"/>
</dbReference>
<evidence type="ECO:0000256" key="5">
    <source>
        <dbReference type="ARBA" id="ARBA00022679"/>
    </source>
</evidence>
<dbReference type="SMART" id="SM00448">
    <property type="entry name" value="REC"/>
    <property type="match status" value="1"/>
</dbReference>
<keyword evidence="9" id="KW-0067">ATP-binding</keyword>
<evidence type="ECO:0000256" key="1">
    <source>
        <dbReference type="ARBA" id="ARBA00000085"/>
    </source>
</evidence>
<dbReference type="InterPro" id="IPR011006">
    <property type="entry name" value="CheY-like_superfamily"/>
</dbReference>
<evidence type="ECO:0000256" key="10">
    <source>
        <dbReference type="ARBA" id="ARBA00022989"/>
    </source>
</evidence>
<feature type="coiled-coil region" evidence="16">
    <location>
        <begin position="342"/>
        <end position="369"/>
    </location>
</feature>
<dbReference type="InterPro" id="IPR003594">
    <property type="entry name" value="HATPase_dom"/>
</dbReference>
<evidence type="ECO:0000256" key="8">
    <source>
        <dbReference type="ARBA" id="ARBA00022777"/>
    </source>
</evidence>
<dbReference type="Gene3D" id="3.40.50.2300">
    <property type="match status" value="1"/>
</dbReference>
<dbReference type="Gene3D" id="3.30.450.350">
    <property type="entry name" value="CHASE domain"/>
    <property type="match status" value="1"/>
</dbReference>
<name>A0A501PMM8_9PROT</name>
<dbReference type="EMBL" id="VFIY01000005">
    <property type="protein sequence ID" value="TPD61750.1"/>
    <property type="molecule type" value="Genomic_DNA"/>
</dbReference>
<keyword evidence="6" id="KW-0812">Transmembrane</keyword>
<evidence type="ECO:0000256" key="2">
    <source>
        <dbReference type="ARBA" id="ARBA00004370"/>
    </source>
</evidence>
<dbReference type="PRINTS" id="PR00344">
    <property type="entry name" value="BCTRLSENSOR"/>
</dbReference>
<evidence type="ECO:0000256" key="11">
    <source>
        <dbReference type="ARBA" id="ARBA00023012"/>
    </source>
</evidence>
<keyword evidence="11" id="KW-0902">Two-component regulatory system</keyword>
<evidence type="ECO:0000313" key="21">
    <source>
        <dbReference type="EMBL" id="TPD61750.1"/>
    </source>
</evidence>
<accession>A0A501PMM8</accession>
<evidence type="ECO:0000256" key="15">
    <source>
        <dbReference type="PROSITE-ProRule" id="PRU00169"/>
    </source>
</evidence>
<feature type="signal peptide" evidence="17">
    <location>
        <begin position="1"/>
        <end position="22"/>
    </location>
</feature>
<evidence type="ECO:0000256" key="16">
    <source>
        <dbReference type="SAM" id="Coils"/>
    </source>
</evidence>
<keyword evidence="8" id="KW-0418">Kinase</keyword>
<proteinExistence type="predicted"/>
<dbReference type="Pfam" id="PF00072">
    <property type="entry name" value="Response_reg"/>
    <property type="match status" value="1"/>
</dbReference>
<evidence type="ECO:0000259" key="20">
    <source>
        <dbReference type="PROSITE" id="PS50839"/>
    </source>
</evidence>
<keyword evidence="10" id="KW-1133">Transmembrane helix</keyword>
<protein>
    <recommendedName>
        <fullName evidence="14">Sensory/regulatory protein RpfC</fullName>
        <ecNumber evidence="3">2.7.13.3</ecNumber>
    </recommendedName>
</protein>
<dbReference type="SUPFAM" id="SSF52172">
    <property type="entry name" value="CheY-like"/>
    <property type="match status" value="1"/>
</dbReference>
<dbReference type="Gene3D" id="3.30.565.10">
    <property type="entry name" value="Histidine kinase-like ATPase, C-terminal domain"/>
    <property type="match status" value="1"/>
</dbReference>
<evidence type="ECO:0000256" key="4">
    <source>
        <dbReference type="ARBA" id="ARBA00022553"/>
    </source>
</evidence>
<evidence type="ECO:0000259" key="18">
    <source>
        <dbReference type="PROSITE" id="PS50109"/>
    </source>
</evidence>
<evidence type="ECO:0000259" key="19">
    <source>
        <dbReference type="PROSITE" id="PS50110"/>
    </source>
</evidence>
<evidence type="ECO:0000256" key="9">
    <source>
        <dbReference type="ARBA" id="ARBA00022840"/>
    </source>
</evidence>
<feature type="chain" id="PRO_5021459849" description="Sensory/regulatory protein RpfC" evidence="17">
    <location>
        <begin position="23"/>
        <end position="746"/>
    </location>
</feature>
<keyword evidence="4 15" id="KW-0597">Phosphoprotein</keyword>
<keyword evidence="16" id="KW-0175">Coiled coil</keyword>
<dbReference type="GO" id="GO:0016020">
    <property type="term" value="C:membrane"/>
    <property type="evidence" value="ECO:0007669"/>
    <property type="project" value="UniProtKB-SubCell"/>
</dbReference>
<gene>
    <name evidence="21" type="ORF">FIV46_05960</name>
</gene>
<dbReference type="FunFam" id="3.30.565.10:FF:000010">
    <property type="entry name" value="Sensor histidine kinase RcsC"/>
    <property type="match status" value="1"/>
</dbReference>
<feature type="domain" description="Histidine kinase" evidence="18">
    <location>
        <begin position="376"/>
        <end position="593"/>
    </location>
</feature>
<evidence type="ECO:0000256" key="14">
    <source>
        <dbReference type="ARBA" id="ARBA00068150"/>
    </source>
</evidence>
<dbReference type="CDD" id="cd16922">
    <property type="entry name" value="HATPase_EvgS-ArcB-TorS-like"/>
    <property type="match status" value="1"/>
</dbReference>
<dbReference type="SMART" id="SM00388">
    <property type="entry name" value="HisKA"/>
    <property type="match status" value="1"/>
</dbReference>
<feature type="domain" description="Response regulatory" evidence="19">
    <location>
        <begin position="622"/>
        <end position="739"/>
    </location>
</feature>
<keyword evidence="5" id="KW-0808">Transferase</keyword>
<evidence type="ECO:0000256" key="6">
    <source>
        <dbReference type="ARBA" id="ARBA00022692"/>
    </source>
</evidence>
<dbReference type="InterPro" id="IPR036097">
    <property type="entry name" value="HisK_dim/P_sf"/>
</dbReference>
<reference evidence="22" key="1">
    <citation type="submission" date="2019-06" db="EMBL/GenBank/DDBJ databases">
        <title>The complete genome of Emcibacter congregatus ZYLT.</title>
        <authorList>
            <person name="Zhao Z."/>
        </authorList>
    </citation>
    <scope>NUCLEOTIDE SEQUENCE [LARGE SCALE GENOMIC DNA]</scope>
    <source>
        <strain evidence="22">MCCC 1A06723</strain>
    </source>
</reference>
<feature type="domain" description="CHASE" evidence="20">
    <location>
        <begin position="70"/>
        <end position="226"/>
    </location>
</feature>